<dbReference type="EMBL" id="JANDBD010000010">
    <property type="protein sequence ID" value="MCP9275066.1"/>
    <property type="molecule type" value="Genomic_DNA"/>
</dbReference>
<dbReference type="RefSeq" id="WP_255062810.1">
    <property type="nucleotide sequence ID" value="NZ_JANDBD010000010.1"/>
</dbReference>
<reference evidence="1 2" key="1">
    <citation type="submission" date="2022-06" db="EMBL/GenBank/DDBJ databases">
        <title>Mycolicibacterium sp. CAU 1645 isolated from seawater.</title>
        <authorList>
            <person name="Kim W."/>
        </authorList>
    </citation>
    <scope>NUCLEOTIDE SEQUENCE [LARGE SCALE GENOMIC DNA]</scope>
    <source>
        <strain evidence="1 2">CAU 1645</strain>
    </source>
</reference>
<name>A0ABT1M7B2_9MYCO</name>
<keyword evidence="2" id="KW-1185">Reference proteome</keyword>
<dbReference type="Proteomes" id="UP001651690">
    <property type="component" value="Unassembled WGS sequence"/>
</dbReference>
<evidence type="ECO:0000313" key="1">
    <source>
        <dbReference type="EMBL" id="MCP9275066.1"/>
    </source>
</evidence>
<protein>
    <submittedName>
        <fullName evidence="1">Uncharacterized protein</fullName>
    </submittedName>
</protein>
<sequence length="73" mass="7822">MTTAFLDVDVHGNDDLTPHGVVSVHHYGIGRSTAACSCGWNGRRRHLMAAAEQDAWVHAMHARCAVSSPLVLG</sequence>
<organism evidence="1 2">
    <name type="scientific">Mycolicibacterium arenosum</name>
    <dbReference type="NCBI Taxonomy" id="2952157"/>
    <lineage>
        <taxon>Bacteria</taxon>
        <taxon>Bacillati</taxon>
        <taxon>Actinomycetota</taxon>
        <taxon>Actinomycetes</taxon>
        <taxon>Mycobacteriales</taxon>
        <taxon>Mycobacteriaceae</taxon>
        <taxon>Mycolicibacterium</taxon>
    </lineage>
</organism>
<evidence type="ECO:0000313" key="2">
    <source>
        <dbReference type="Proteomes" id="UP001651690"/>
    </source>
</evidence>
<proteinExistence type="predicted"/>
<comment type="caution">
    <text evidence="1">The sequence shown here is derived from an EMBL/GenBank/DDBJ whole genome shotgun (WGS) entry which is preliminary data.</text>
</comment>
<gene>
    <name evidence="1" type="ORF">NM203_23020</name>
</gene>
<accession>A0ABT1M7B2</accession>